<dbReference type="GO" id="GO:0000976">
    <property type="term" value="F:transcription cis-regulatory region binding"/>
    <property type="evidence" value="ECO:0007669"/>
    <property type="project" value="TreeGrafter"/>
</dbReference>
<dbReference type="GO" id="GO:0008270">
    <property type="term" value="F:zinc ion binding"/>
    <property type="evidence" value="ECO:0007669"/>
    <property type="project" value="InterPro"/>
</dbReference>
<feature type="region of interest" description="Disordered" evidence="3">
    <location>
        <begin position="141"/>
        <end position="262"/>
    </location>
</feature>
<feature type="region of interest" description="Disordered" evidence="3">
    <location>
        <begin position="1"/>
        <end position="97"/>
    </location>
</feature>
<dbReference type="AlphaFoldDB" id="A0A9P3CAX6"/>
<dbReference type="PANTHER" id="PTHR37534">
    <property type="entry name" value="TRANSCRIPTIONAL ACTIVATOR PROTEIN UGA3"/>
    <property type="match status" value="1"/>
</dbReference>
<dbReference type="Gene3D" id="4.10.240.10">
    <property type="entry name" value="Zn(2)-C6 fungal-type DNA-binding domain"/>
    <property type="match status" value="1"/>
</dbReference>
<dbReference type="Proteomes" id="UP000825890">
    <property type="component" value="Unassembled WGS sequence"/>
</dbReference>
<reference evidence="5 6" key="1">
    <citation type="submission" date="2021-01" db="EMBL/GenBank/DDBJ databases">
        <title>Cercospora kikuchii MAFF 305040 whole genome shotgun sequence.</title>
        <authorList>
            <person name="Kashiwa T."/>
            <person name="Suzuki T."/>
        </authorList>
    </citation>
    <scope>NUCLEOTIDE SEQUENCE [LARGE SCALE GENOMIC DNA]</scope>
    <source>
        <strain evidence="5 6">MAFF 305040</strain>
    </source>
</reference>
<dbReference type="InterPro" id="IPR036864">
    <property type="entry name" value="Zn2-C6_fun-type_DNA-bd_sf"/>
</dbReference>
<accession>A0A9P3CAX6</accession>
<dbReference type="CDD" id="cd00067">
    <property type="entry name" value="GAL4"/>
    <property type="match status" value="1"/>
</dbReference>
<dbReference type="GO" id="GO:0045944">
    <property type="term" value="P:positive regulation of transcription by RNA polymerase II"/>
    <property type="evidence" value="ECO:0007669"/>
    <property type="project" value="TreeGrafter"/>
</dbReference>
<evidence type="ECO:0000313" key="6">
    <source>
        <dbReference type="Proteomes" id="UP000825890"/>
    </source>
</evidence>
<evidence type="ECO:0000259" key="4">
    <source>
        <dbReference type="PROSITE" id="PS50048"/>
    </source>
</evidence>
<dbReference type="SMART" id="SM00066">
    <property type="entry name" value="GAL4"/>
    <property type="match status" value="1"/>
</dbReference>
<keyword evidence="6" id="KW-1185">Reference proteome</keyword>
<feature type="domain" description="Zn(2)-C6 fungal-type" evidence="4">
    <location>
        <begin position="93"/>
        <end position="121"/>
    </location>
</feature>
<dbReference type="GO" id="GO:0005634">
    <property type="term" value="C:nucleus"/>
    <property type="evidence" value="ECO:0007669"/>
    <property type="project" value="UniProtKB-SubCell"/>
</dbReference>
<organism evidence="5 6">
    <name type="scientific">Cercospora kikuchii</name>
    <dbReference type="NCBI Taxonomy" id="84275"/>
    <lineage>
        <taxon>Eukaryota</taxon>
        <taxon>Fungi</taxon>
        <taxon>Dikarya</taxon>
        <taxon>Ascomycota</taxon>
        <taxon>Pezizomycotina</taxon>
        <taxon>Dothideomycetes</taxon>
        <taxon>Dothideomycetidae</taxon>
        <taxon>Mycosphaerellales</taxon>
        <taxon>Mycosphaerellaceae</taxon>
        <taxon>Cercospora</taxon>
    </lineage>
</organism>
<evidence type="ECO:0000313" key="5">
    <source>
        <dbReference type="EMBL" id="GIZ39488.1"/>
    </source>
</evidence>
<evidence type="ECO:0000256" key="3">
    <source>
        <dbReference type="SAM" id="MobiDB-lite"/>
    </source>
</evidence>
<dbReference type="GO" id="GO:0000981">
    <property type="term" value="F:DNA-binding transcription factor activity, RNA polymerase II-specific"/>
    <property type="evidence" value="ECO:0007669"/>
    <property type="project" value="InterPro"/>
</dbReference>
<feature type="compositionally biased region" description="Polar residues" evidence="3">
    <location>
        <begin position="141"/>
        <end position="169"/>
    </location>
</feature>
<sequence length="879" mass="97012">MAEGSPLPFPSPSAILGEHHDSPPTSSAAAAAPAPPPPLEPVRRPKHARSPSRKDTVKKAVPKKAAAVEADAGPDTVKGAKVDKPKQTKSRNGCSTCKAKRLKCGEEKPGCLNCSKRNVVCGGYKKVFQWRDYGSQQVKTNIVGQKQATSRISPPREASNNSSITTTPTGEPPNILDVPRSNPDIEQRPRRKAPRRATKGEDEASLRRPLHQRQLSAVSPLKDDHSRTDSAFMPGEDVRPSPSSQQTEGTGSPGEVQGHPILFNPDSAFVYRTRSLSPGDGRGPSPTLTEMMMQDGHHIDASHLDFVPFSMPEDYQFPMFSTGSHDPGMQDNNNIFADIDLIGPIQPLDMDTFMWPSRLQTPASPDLNGAMWHTEMPSPWGHPDMPFDSDETLMTRFDTVTCGVLSVIDGPTENPWRSLIMPLAKQSTGLYHALLALAAFHGAQDTPRLRYVGAHHKDIAMQNIREGLRDDTMLNHAAIATALALGFVEAWESNVKTGNAHINGAAALVKKALNAHHEDPHQGEDLARLKFLCNAWVYLDVIARVTAVDANDSTDFDNALWPPNETPDISTGHNEPGFGINFGMGIDARLDPLMGCAGTLFPLIGHVANLVRKVCRSQRNPIGVISQARDLMESLEKWEPPAYIERPEDPLTDVRHALQTAEAYRYATMLHLHQSVPELPTPLNDEQYAQRVLQYLATVPLNSRMLLVHIYPLMIAGCQAVESEDRDWIRQRWGVMGAQMRIGVIDKCVALTEEVWRRRDSYEARPPEKRRLIATADLQHVRNRGSPLARDAQDVRNAEPGRTGMVFSLMDMDGTRSPPASSDGPNKRMPRDRNPEMGISKIDMAYTVRGHISWVGVMWDWAWEGKCLTLTPLAASRLT</sequence>
<dbReference type="InterPro" id="IPR021858">
    <property type="entry name" value="Fun_TF"/>
</dbReference>
<dbReference type="SUPFAM" id="SSF57701">
    <property type="entry name" value="Zn2/Cys6 DNA-binding domain"/>
    <property type="match status" value="1"/>
</dbReference>
<dbReference type="PROSITE" id="PS00463">
    <property type="entry name" value="ZN2_CY6_FUNGAL_1"/>
    <property type="match status" value="1"/>
</dbReference>
<feature type="compositionally biased region" description="Basic and acidic residues" evidence="3">
    <location>
        <begin position="825"/>
        <end position="835"/>
    </location>
</feature>
<feature type="compositionally biased region" description="Low complexity" evidence="3">
    <location>
        <begin position="23"/>
        <end position="32"/>
    </location>
</feature>
<feature type="compositionally biased region" description="Polar residues" evidence="3">
    <location>
        <begin position="241"/>
        <end position="250"/>
    </location>
</feature>
<dbReference type="InterPro" id="IPR001138">
    <property type="entry name" value="Zn2Cys6_DnaBD"/>
</dbReference>
<gene>
    <name evidence="5" type="ORF">CKM354_000287000</name>
</gene>
<name>A0A9P3CAX6_9PEZI</name>
<evidence type="ECO:0000256" key="1">
    <source>
        <dbReference type="ARBA" id="ARBA00004123"/>
    </source>
</evidence>
<dbReference type="RefSeq" id="XP_044653975.1">
    <property type="nucleotide sequence ID" value="XM_044798040.1"/>
</dbReference>
<comment type="caution">
    <text evidence="5">The sequence shown here is derived from an EMBL/GenBank/DDBJ whole genome shotgun (WGS) entry which is preliminary data.</text>
</comment>
<proteinExistence type="predicted"/>
<dbReference type="PANTHER" id="PTHR37534:SF47">
    <property type="entry name" value="ZN(2)-C6 FUNGAL-TYPE DOMAIN-CONTAINING PROTEIN"/>
    <property type="match status" value="1"/>
</dbReference>
<evidence type="ECO:0000256" key="2">
    <source>
        <dbReference type="ARBA" id="ARBA00023242"/>
    </source>
</evidence>
<dbReference type="Pfam" id="PF00172">
    <property type="entry name" value="Zn_clus"/>
    <property type="match status" value="1"/>
</dbReference>
<feature type="region of interest" description="Disordered" evidence="3">
    <location>
        <begin position="811"/>
        <end position="836"/>
    </location>
</feature>
<keyword evidence="2" id="KW-0539">Nucleus</keyword>
<dbReference type="GeneID" id="68288445"/>
<dbReference type="PROSITE" id="PS50048">
    <property type="entry name" value="ZN2_CY6_FUNGAL_2"/>
    <property type="match status" value="1"/>
</dbReference>
<dbReference type="OrthoDB" id="3886144at2759"/>
<dbReference type="EMBL" id="BOLY01000002">
    <property type="protein sequence ID" value="GIZ39488.1"/>
    <property type="molecule type" value="Genomic_DNA"/>
</dbReference>
<comment type="subcellular location">
    <subcellularLocation>
        <location evidence="1">Nucleus</location>
    </subcellularLocation>
</comment>
<protein>
    <recommendedName>
        <fullName evidence="4">Zn(2)-C6 fungal-type domain-containing protein</fullName>
    </recommendedName>
</protein>
<dbReference type="Pfam" id="PF11951">
    <property type="entry name" value="Fungal_trans_2"/>
    <property type="match status" value="1"/>
</dbReference>